<dbReference type="EMBL" id="PIPO01000001">
    <property type="protein sequence ID" value="RUO34562.1"/>
    <property type="molecule type" value="Genomic_DNA"/>
</dbReference>
<dbReference type="Pfam" id="PF00563">
    <property type="entry name" value="EAL"/>
    <property type="match status" value="1"/>
</dbReference>
<evidence type="ECO:0000259" key="1">
    <source>
        <dbReference type="PROSITE" id="PS50883"/>
    </source>
</evidence>
<protein>
    <recommendedName>
        <fullName evidence="1">EAL domain-containing protein</fullName>
    </recommendedName>
</protein>
<gene>
    <name evidence="2" type="ORF">CWE14_00735</name>
</gene>
<dbReference type="RefSeq" id="WP_126797629.1">
    <property type="nucleotide sequence ID" value="NZ_PIPO01000001.1"/>
</dbReference>
<organism evidence="2 3">
    <name type="scientific">Aliidiomarina soli</name>
    <dbReference type="NCBI Taxonomy" id="1928574"/>
    <lineage>
        <taxon>Bacteria</taxon>
        <taxon>Pseudomonadati</taxon>
        <taxon>Pseudomonadota</taxon>
        <taxon>Gammaproteobacteria</taxon>
        <taxon>Alteromonadales</taxon>
        <taxon>Idiomarinaceae</taxon>
        <taxon>Aliidiomarina</taxon>
    </lineage>
</organism>
<dbReference type="AlphaFoldDB" id="A0A432WL70"/>
<evidence type="ECO:0000313" key="2">
    <source>
        <dbReference type="EMBL" id="RUO34562.1"/>
    </source>
</evidence>
<dbReference type="CDD" id="cd01948">
    <property type="entry name" value="EAL"/>
    <property type="match status" value="1"/>
</dbReference>
<comment type="caution">
    <text evidence="2">The sequence shown here is derived from an EMBL/GenBank/DDBJ whole genome shotgun (WGS) entry which is preliminary data.</text>
</comment>
<proteinExistence type="predicted"/>
<dbReference type="GO" id="GO:0071111">
    <property type="term" value="F:cyclic-guanylate-specific phosphodiesterase activity"/>
    <property type="evidence" value="ECO:0007669"/>
    <property type="project" value="InterPro"/>
</dbReference>
<dbReference type="InterPro" id="IPR001633">
    <property type="entry name" value="EAL_dom"/>
</dbReference>
<dbReference type="SUPFAM" id="SSF141868">
    <property type="entry name" value="EAL domain-like"/>
    <property type="match status" value="1"/>
</dbReference>
<accession>A0A432WL70</accession>
<reference evidence="2 3" key="1">
    <citation type="journal article" date="2011" name="Front. Microbiol.">
        <title>Genomic signatures of strain selection and enhancement in Bacillus atrophaeus var. globigii, a historical biowarfare simulant.</title>
        <authorList>
            <person name="Gibbons H.S."/>
            <person name="Broomall S.M."/>
            <person name="McNew L.A."/>
            <person name="Daligault H."/>
            <person name="Chapman C."/>
            <person name="Bruce D."/>
            <person name="Karavis M."/>
            <person name="Krepps M."/>
            <person name="McGregor P.A."/>
            <person name="Hong C."/>
            <person name="Park K.H."/>
            <person name="Akmal A."/>
            <person name="Feldman A."/>
            <person name="Lin J.S."/>
            <person name="Chang W.E."/>
            <person name="Higgs B.W."/>
            <person name="Demirev P."/>
            <person name="Lindquist J."/>
            <person name="Liem A."/>
            <person name="Fochler E."/>
            <person name="Read T.D."/>
            <person name="Tapia R."/>
            <person name="Johnson S."/>
            <person name="Bishop-Lilly K.A."/>
            <person name="Detter C."/>
            <person name="Han C."/>
            <person name="Sozhamannan S."/>
            <person name="Rosenzweig C.N."/>
            <person name="Skowronski E.W."/>
        </authorList>
    </citation>
    <scope>NUCLEOTIDE SEQUENCE [LARGE SCALE GENOMIC DNA]</scope>
    <source>
        <strain evidence="2 3">Y4G10-17</strain>
    </source>
</reference>
<dbReference type="Gene3D" id="3.20.20.450">
    <property type="entry name" value="EAL domain"/>
    <property type="match status" value="1"/>
</dbReference>
<dbReference type="InterPro" id="IPR050706">
    <property type="entry name" value="Cyclic-di-GMP_PDE-like"/>
</dbReference>
<dbReference type="PANTHER" id="PTHR33121:SF71">
    <property type="entry name" value="OXYGEN SENSOR PROTEIN DOSP"/>
    <property type="match status" value="1"/>
</dbReference>
<dbReference type="Proteomes" id="UP000287823">
    <property type="component" value="Unassembled WGS sequence"/>
</dbReference>
<dbReference type="InterPro" id="IPR035919">
    <property type="entry name" value="EAL_sf"/>
</dbReference>
<name>A0A432WL70_9GAMM</name>
<keyword evidence="3" id="KW-1185">Reference proteome</keyword>
<evidence type="ECO:0000313" key="3">
    <source>
        <dbReference type="Proteomes" id="UP000287823"/>
    </source>
</evidence>
<feature type="domain" description="EAL" evidence="1">
    <location>
        <begin position="14"/>
        <end position="281"/>
    </location>
</feature>
<dbReference type="SMART" id="SM00052">
    <property type="entry name" value="EAL"/>
    <property type="match status" value="1"/>
</dbReference>
<sequence>MYRRLVDKQRLKRQECIVSTLRRADFDQEFSLVFQPQMDGRNGRLYAVEALLRWYSPALGNVSAAEFIPLAEQYGVIHRITLWVIRQSVAYLLKWRQLGFRVQLAINISVLDLEHPYLLRELTRAAVMDGLEPAQLTLEVTETAPMRDPALAAQHVTELIAAGFKVALDDFGSGHAHLMQLGQLPVSEVKLDRSLVQALEAEVKSAAESGNRKDQGRGWWMMLKSVIELAHSLGLQVVAEGVEDAQTKRLLQQAGCDYLQGYYFSKPLTEADFLRWLSQQRADPATDDSEEVKEEMTTAT</sequence>
<dbReference type="PROSITE" id="PS50883">
    <property type="entry name" value="EAL"/>
    <property type="match status" value="1"/>
</dbReference>
<dbReference type="PANTHER" id="PTHR33121">
    <property type="entry name" value="CYCLIC DI-GMP PHOSPHODIESTERASE PDEF"/>
    <property type="match status" value="1"/>
</dbReference>